<reference key="1">
    <citation type="submission" date="2007-01" db="EMBL/GenBank/DDBJ databases">
        <title>The Genome Sequence of Puccinia graminis f. sp. tritici Strain CRL 75-36-700-3.</title>
        <authorList>
            <consortium name="The Broad Institute Genome Sequencing Platform"/>
            <person name="Birren B."/>
            <person name="Lander E."/>
            <person name="Galagan J."/>
            <person name="Nusbaum C."/>
            <person name="Devon K."/>
            <person name="Cuomo C."/>
            <person name="Jaffe D."/>
            <person name="Butler J."/>
            <person name="Alvarez P."/>
            <person name="Gnerre S."/>
            <person name="Grabherr M."/>
            <person name="Mauceli E."/>
            <person name="Brockman W."/>
            <person name="Young S."/>
            <person name="LaButti K."/>
            <person name="Sykes S."/>
            <person name="DeCaprio D."/>
            <person name="Crawford M."/>
            <person name="Koehrsen M."/>
            <person name="Engels R."/>
            <person name="Montgomery P."/>
            <person name="Pearson M."/>
            <person name="Howarth C."/>
            <person name="Larson L."/>
            <person name="White J."/>
            <person name="Zeng Q."/>
            <person name="Kodira C."/>
            <person name="Yandava C."/>
            <person name="Alvarado L."/>
            <person name="O'Leary S."/>
            <person name="Szabo L."/>
            <person name="Dean R."/>
            <person name="Schein J."/>
        </authorList>
    </citation>
    <scope>NUCLEOTIDE SEQUENCE</scope>
    <source>
        <strain>CRL 75-36-700-3</strain>
    </source>
</reference>
<dbReference type="SUPFAM" id="SSF51905">
    <property type="entry name" value="FAD/NAD(P)-binding domain"/>
    <property type="match status" value="1"/>
</dbReference>
<evidence type="ECO:0000256" key="4">
    <source>
        <dbReference type="SAM" id="MobiDB-lite"/>
    </source>
</evidence>
<sequence length="661" mass="74044">MTQLDQTLATAVEGLQAGSPTSDNHATLSSSDSLQSLVTRWLERAQACFDEKDVDQFVDLFSEDGYWRDILTIELDFNALAKSAIKPYLNQHSLPLPALKNLELDRLDQLKLTEDGLIQAFIKFDTEVYRGTGLLKLIDTRLTSPSTSIKAFLFFTQVWEVKGHEERRGFRRPLGVSEQVSAEKRPLNWLEERVRSSERYKDGVDPTVLIIGGGQNGLSLAARLKVLGIDSLVVEKSERLGDCWRRRYDSLCLHDPVWADHLAYMPYPPTWPVYTPKDKLANWFEHYAESMELDVWLQATLVPGAEYDPESECWTTDVRLFGTEGTPARSIRLRPRYLVLATGLNAAPQWPTNISHLDSYAGTVVHSSQFKSAKEWRGKCAVVVGACNSAHDIAAELYNNGAAEVTMVQRSKTFVMSSQHGISTLMKGLYEEGGLATEDADLIFTSLPINLLEIIHTKIQENINKLDHELSQSLENVGFKVDPYPSGMLIKYFRRGGGYYIDVGCSQLIASRKIHLKQGHEVARLTEHGLRFDDGEEIQADIIVFATGYQSIRSSIHQLISETVAQRLGPVWGKDSQGEIPGTWRLSGQPGLWLMCGNLRWDPLVLTTLSLSLTIPVSKPDVTPNISPPRSFSKSSRSTTRTGPEERIRRCAGPNHLVARF</sequence>
<evidence type="ECO:0000256" key="3">
    <source>
        <dbReference type="ARBA" id="ARBA00023002"/>
    </source>
</evidence>
<dbReference type="KEGG" id="pgr:PGTG_09362"/>
<dbReference type="GO" id="GO:0050660">
    <property type="term" value="F:flavin adenine dinucleotide binding"/>
    <property type="evidence" value="ECO:0000318"/>
    <property type="project" value="GO_Central"/>
</dbReference>
<dbReference type="RefSeq" id="XP_003328068.2">
    <property type="nucleotide sequence ID" value="XM_003328020.2"/>
</dbReference>
<evidence type="ECO:0008006" key="7">
    <source>
        <dbReference type="Google" id="ProtNLM"/>
    </source>
</evidence>
<dbReference type="VEuPathDB" id="FungiDB:PGTG_09362"/>
<proteinExistence type="predicted"/>
<dbReference type="PANTHER" id="PTHR43539">
    <property type="entry name" value="FLAVIN-BINDING MONOOXYGENASE-LIKE PROTEIN (AFU_ORTHOLOGUE AFUA_4G09220)"/>
    <property type="match status" value="1"/>
</dbReference>
<evidence type="ECO:0000256" key="2">
    <source>
        <dbReference type="ARBA" id="ARBA00022827"/>
    </source>
</evidence>
<dbReference type="GeneID" id="10532335"/>
<dbReference type="InterPro" id="IPR036188">
    <property type="entry name" value="FAD/NAD-bd_sf"/>
</dbReference>
<dbReference type="InParanoid" id="E3KH74"/>
<dbReference type="Proteomes" id="UP000008783">
    <property type="component" value="Unassembled WGS sequence"/>
</dbReference>
<gene>
    <name evidence="5" type="ORF">PGTG_09362</name>
</gene>
<keyword evidence="1" id="KW-0285">Flavoprotein</keyword>
<keyword evidence="3" id="KW-0560">Oxidoreductase</keyword>
<dbReference type="EMBL" id="DS178287">
    <property type="protein sequence ID" value="EFP83649.2"/>
    <property type="molecule type" value="Genomic_DNA"/>
</dbReference>
<dbReference type="PRINTS" id="PR00420">
    <property type="entry name" value="RNGMNOXGNASE"/>
</dbReference>
<evidence type="ECO:0000313" key="5">
    <source>
        <dbReference type="EMBL" id="EFP83649.2"/>
    </source>
</evidence>
<evidence type="ECO:0000256" key="1">
    <source>
        <dbReference type="ARBA" id="ARBA00022630"/>
    </source>
</evidence>
<dbReference type="GO" id="GO:0050661">
    <property type="term" value="F:NADP binding"/>
    <property type="evidence" value="ECO:0007669"/>
    <property type="project" value="InterPro"/>
</dbReference>
<dbReference type="OrthoDB" id="74360at2759"/>
<dbReference type="Pfam" id="PF00743">
    <property type="entry name" value="FMO-like"/>
    <property type="match status" value="1"/>
</dbReference>
<dbReference type="InterPro" id="IPR050982">
    <property type="entry name" value="Auxin_biosynth/cation_transpt"/>
</dbReference>
<feature type="region of interest" description="Disordered" evidence="4">
    <location>
        <begin position="620"/>
        <end position="646"/>
    </location>
</feature>
<accession>E3KH74</accession>
<dbReference type="GO" id="GO:0004497">
    <property type="term" value="F:monooxygenase activity"/>
    <property type="evidence" value="ECO:0000318"/>
    <property type="project" value="GO_Central"/>
</dbReference>
<reference evidence="6" key="2">
    <citation type="journal article" date="2011" name="Proc. Natl. Acad. Sci. U.S.A.">
        <title>Obligate biotrophy features unraveled by the genomic analysis of rust fungi.</title>
        <authorList>
            <person name="Duplessis S."/>
            <person name="Cuomo C.A."/>
            <person name="Lin Y.-C."/>
            <person name="Aerts A."/>
            <person name="Tisserant E."/>
            <person name="Veneault-Fourrey C."/>
            <person name="Joly D.L."/>
            <person name="Hacquard S."/>
            <person name="Amselem J."/>
            <person name="Cantarel B.L."/>
            <person name="Chiu R."/>
            <person name="Coutinho P.M."/>
            <person name="Feau N."/>
            <person name="Field M."/>
            <person name="Frey P."/>
            <person name="Gelhaye E."/>
            <person name="Goldberg J."/>
            <person name="Grabherr M.G."/>
            <person name="Kodira C.D."/>
            <person name="Kohler A."/>
            <person name="Kuees U."/>
            <person name="Lindquist E.A."/>
            <person name="Lucas S.M."/>
            <person name="Mago R."/>
            <person name="Mauceli E."/>
            <person name="Morin E."/>
            <person name="Murat C."/>
            <person name="Pangilinan J.L."/>
            <person name="Park R."/>
            <person name="Pearson M."/>
            <person name="Quesneville H."/>
            <person name="Rouhier N."/>
            <person name="Sakthikumar S."/>
            <person name="Salamov A.A."/>
            <person name="Schmutz J."/>
            <person name="Selles B."/>
            <person name="Shapiro H."/>
            <person name="Tanguay P."/>
            <person name="Tuskan G.A."/>
            <person name="Henrissat B."/>
            <person name="Van de Peer Y."/>
            <person name="Rouze P."/>
            <person name="Ellis J.G."/>
            <person name="Dodds P.N."/>
            <person name="Schein J.E."/>
            <person name="Zhong S."/>
            <person name="Hamelin R.C."/>
            <person name="Grigoriev I.V."/>
            <person name="Szabo L.J."/>
            <person name="Martin F."/>
        </authorList>
    </citation>
    <scope>NUCLEOTIDE SEQUENCE [LARGE SCALE GENOMIC DNA]</scope>
    <source>
        <strain evidence="6">CRL 75-36-700-3 / race SCCL</strain>
    </source>
</reference>
<feature type="compositionally biased region" description="Low complexity" evidence="4">
    <location>
        <begin position="628"/>
        <end position="642"/>
    </location>
</feature>
<dbReference type="AlphaFoldDB" id="E3KH74"/>
<keyword evidence="2" id="KW-0274">FAD</keyword>
<protein>
    <recommendedName>
        <fullName evidence="7">FAD/NAD(P)-binding domain-containing protein</fullName>
    </recommendedName>
</protein>
<dbReference type="PANTHER" id="PTHR43539:SF68">
    <property type="entry name" value="FLAVIN-BINDING MONOOXYGENASE-LIKE PROTEIN (AFU_ORTHOLOGUE AFUA_4G09220)"/>
    <property type="match status" value="1"/>
</dbReference>
<dbReference type="GO" id="GO:0004499">
    <property type="term" value="F:N,N-dimethylaniline monooxygenase activity"/>
    <property type="evidence" value="ECO:0007669"/>
    <property type="project" value="InterPro"/>
</dbReference>
<organism evidence="5 6">
    <name type="scientific">Puccinia graminis f. sp. tritici (strain CRL 75-36-700-3 / race SCCL)</name>
    <name type="common">Black stem rust fungus</name>
    <dbReference type="NCBI Taxonomy" id="418459"/>
    <lineage>
        <taxon>Eukaryota</taxon>
        <taxon>Fungi</taxon>
        <taxon>Dikarya</taxon>
        <taxon>Basidiomycota</taxon>
        <taxon>Pucciniomycotina</taxon>
        <taxon>Pucciniomycetes</taxon>
        <taxon>Pucciniales</taxon>
        <taxon>Pucciniaceae</taxon>
        <taxon>Puccinia</taxon>
    </lineage>
</organism>
<keyword evidence="6" id="KW-1185">Reference proteome</keyword>
<name>E3KH74_PUCGT</name>
<evidence type="ECO:0000313" key="6">
    <source>
        <dbReference type="Proteomes" id="UP000008783"/>
    </source>
</evidence>
<dbReference type="InterPro" id="IPR020946">
    <property type="entry name" value="Flavin_mOase-like"/>
</dbReference>
<dbReference type="Gene3D" id="3.50.50.60">
    <property type="entry name" value="FAD/NAD(P)-binding domain"/>
    <property type="match status" value="2"/>
</dbReference>